<dbReference type="AlphaFoldDB" id="A0A1B3XIJ8"/>
<dbReference type="OrthoDB" id="9798651at2"/>
<organism evidence="5 6">
    <name type="scientific">Peribacillus muralis</name>
    <dbReference type="NCBI Taxonomy" id="264697"/>
    <lineage>
        <taxon>Bacteria</taxon>
        <taxon>Bacillati</taxon>
        <taxon>Bacillota</taxon>
        <taxon>Bacilli</taxon>
        <taxon>Bacillales</taxon>
        <taxon>Bacillaceae</taxon>
        <taxon>Peribacillus</taxon>
    </lineage>
</organism>
<dbReference type="GO" id="GO:0003677">
    <property type="term" value="F:DNA binding"/>
    <property type="evidence" value="ECO:0007669"/>
    <property type="project" value="UniProtKB-KW"/>
</dbReference>
<keyword evidence="2" id="KW-0238">DNA-binding</keyword>
<protein>
    <submittedName>
        <fullName evidence="5">Transcriptional regulator</fullName>
    </submittedName>
</protein>
<keyword evidence="6" id="KW-1185">Reference proteome</keyword>
<evidence type="ECO:0000313" key="5">
    <source>
        <dbReference type="EMBL" id="AOH53044.1"/>
    </source>
</evidence>
<sequence>MLPNDRRKFILEQLSMNEKMDIEQLVDSLNVSAMTIRRDLNHLEAQEKLIRTHGGAVLNKPLVIETSFQVKEGKYSYQKRQIAQKALNHIQSHSTILLDSGTTTLEIAKLLKEKKDLTVVTNDIKIAAELMDSEVKVIVAGGELQNNIGALFGPLTEQVLRNLHVDLLFLGAHAVHLEEGITAPTFEKASIKKLMIKSAETTWLVADSSKFGQKSLTKVCHLSSIDGVITDDGITDVCEEILKEHLHVVTVEGSEAK</sequence>
<evidence type="ECO:0000256" key="1">
    <source>
        <dbReference type="ARBA" id="ARBA00023015"/>
    </source>
</evidence>
<dbReference type="SUPFAM" id="SSF46785">
    <property type="entry name" value="Winged helix' DNA-binding domain"/>
    <property type="match status" value="1"/>
</dbReference>
<gene>
    <name evidence="5" type="ORF">ABE28_001650</name>
</gene>
<keyword evidence="1" id="KW-0805">Transcription regulation</keyword>
<dbReference type="PROSITE" id="PS51000">
    <property type="entry name" value="HTH_DEOR_2"/>
    <property type="match status" value="1"/>
</dbReference>
<dbReference type="PRINTS" id="PR00037">
    <property type="entry name" value="HTHLACR"/>
</dbReference>
<dbReference type="InterPro" id="IPR018356">
    <property type="entry name" value="Tscrpt_reg_HTH_DeoR_CS"/>
</dbReference>
<dbReference type="PROSITE" id="PS00894">
    <property type="entry name" value="HTH_DEOR_1"/>
    <property type="match status" value="1"/>
</dbReference>
<dbReference type="InterPro" id="IPR037171">
    <property type="entry name" value="NagB/RpiA_transferase-like"/>
</dbReference>
<name>A0A1B3XIJ8_9BACI</name>
<feature type="domain" description="HTH deoR-type" evidence="4">
    <location>
        <begin position="3"/>
        <end position="58"/>
    </location>
</feature>
<dbReference type="PANTHER" id="PTHR30363:SF46">
    <property type="entry name" value="LYSR FAMILY TRANSCRIPTIONAL REGULATOR"/>
    <property type="match status" value="1"/>
</dbReference>
<dbReference type="InterPro" id="IPR036388">
    <property type="entry name" value="WH-like_DNA-bd_sf"/>
</dbReference>
<dbReference type="InterPro" id="IPR001034">
    <property type="entry name" value="DeoR_HTH"/>
</dbReference>
<dbReference type="Pfam" id="PF00455">
    <property type="entry name" value="DeoRC"/>
    <property type="match status" value="1"/>
</dbReference>
<accession>A0A1B3XIJ8</accession>
<evidence type="ECO:0000259" key="4">
    <source>
        <dbReference type="PROSITE" id="PS51000"/>
    </source>
</evidence>
<dbReference type="SMART" id="SM01134">
    <property type="entry name" value="DeoRC"/>
    <property type="match status" value="1"/>
</dbReference>
<dbReference type="PANTHER" id="PTHR30363">
    <property type="entry name" value="HTH-TYPE TRANSCRIPTIONAL REGULATOR SRLR-RELATED"/>
    <property type="match status" value="1"/>
</dbReference>
<dbReference type="Gene3D" id="1.10.10.10">
    <property type="entry name" value="Winged helix-like DNA-binding domain superfamily/Winged helix DNA-binding domain"/>
    <property type="match status" value="1"/>
</dbReference>
<proteinExistence type="predicted"/>
<keyword evidence="3" id="KW-0804">Transcription</keyword>
<reference evidence="5 6" key="1">
    <citation type="submission" date="2016-08" db="EMBL/GenBank/DDBJ databases">
        <title>Complete genome sequence of Bacillus muralis G25-68, a strain with toxicity to nematodes.</title>
        <authorList>
            <person name="Zheng Z."/>
        </authorList>
    </citation>
    <scope>NUCLEOTIDE SEQUENCE [LARGE SCALE GENOMIC DNA]</scope>
    <source>
        <strain evidence="5 6">G25-68</strain>
    </source>
</reference>
<evidence type="ECO:0000256" key="2">
    <source>
        <dbReference type="ARBA" id="ARBA00023125"/>
    </source>
</evidence>
<dbReference type="Proteomes" id="UP000077926">
    <property type="component" value="Chromosome"/>
</dbReference>
<evidence type="ECO:0000313" key="6">
    <source>
        <dbReference type="Proteomes" id="UP000077926"/>
    </source>
</evidence>
<dbReference type="Gene3D" id="3.40.50.1360">
    <property type="match status" value="1"/>
</dbReference>
<dbReference type="SMART" id="SM00420">
    <property type="entry name" value="HTH_DEOR"/>
    <property type="match status" value="1"/>
</dbReference>
<dbReference type="EMBL" id="CP017080">
    <property type="protein sequence ID" value="AOH53044.1"/>
    <property type="molecule type" value="Genomic_DNA"/>
</dbReference>
<evidence type="ECO:0000256" key="3">
    <source>
        <dbReference type="ARBA" id="ARBA00023163"/>
    </source>
</evidence>
<dbReference type="InterPro" id="IPR036390">
    <property type="entry name" value="WH_DNA-bd_sf"/>
</dbReference>
<dbReference type="KEGG" id="bmur:ABE28_001650"/>
<dbReference type="GO" id="GO:0003700">
    <property type="term" value="F:DNA-binding transcription factor activity"/>
    <property type="evidence" value="ECO:0007669"/>
    <property type="project" value="InterPro"/>
</dbReference>
<dbReference type="Pfam" id="PF08220">
    <property type="entry name" value="HTH_DeoR"/>
    <property type="match status" value="1"/>
</dbReference>
<dbReference type="SUPFAM" id="SSF100950">
    <property type="entry name" value="NagB/RpiA/CoA transferase-like"/>
    <property type="match status" value="1"/>
</dbReference>
<dbReference type="STRING" id="264697.ABE28_001650"/>
<dbReference type="InterPro" id="IPR050313">
    <property type="entry name" value="Carb_Metab_HTH_regulators"/>
</dbReference>
<dbReference type="RefSeq" id="WP_064462431.1">
    <property type="nucleotide sequence ID" value="NZ_CP017080.1"/>
</dbReference>
<dbReference type="InterPro" id="IPR014036">
    <property type="entry name" value="DeoR-like_C"/>
</dbReference>